<name>A0AAW6U1L5_9BACT</name>
<dbReference type="RefSeq" id="WP_349244900.1">
    <property type="nucleotide sequence ID" value="NZ_JASCXX010000011.1"/>
</dbReference>
<gene>
    <name evidence="3" type="ORF">QJ522_10600</name>
</gene>
<evidence type="ECO:0000313" key="4">
    <source>
        <dbReference type="Proteomes" id="UP001431776"/>
    </source>
</evidence>
<accession>A0AAW6U1L5</accession>
<dbReference type="SUPFAM" id="SSF51905">
    <property type="entry name" value="FAD/NAD(P)-binding domain"/>
    <property type="match status" value="1"/>
</dbReference>
<keyword evidence="3" id="KW-0503">Monooxygenase</keyword>
<dbReference type="Proteomes" id="UP001431776">
    <property type="component" value="Unassembled WGS sequence"/>
</dbReference>
<dbReference type="Gene3D" id="3.30.70.2700">
    <property type="match status" value="1"/>
</dbReference>
<feature type="domain" description="FAD-dependent protein C-terminal" evidence="2">
    <location>
        <begin position="268"/>
        <end position="460"/>
    </location>
</feature>
<keyword evidence="3" id="KW-0560">Oxidoreductase</keyword>
<comment type="caution">
    <text evidence="3">The sequence shown here is derived from an EMBL/GenBank/DDBJ whole genome shotgun (WGS) entry which is preliminary data.</text>
</comment>
<keyword evidence="4" id="KW-1185">Reference proteome</keyword>
<dbReference type="Pfam" id="PF01494">
    <property type="entry name" value="FAD_binding_3"/>
    <property type="match status" value="1"/>
</dbReference>
<protein>
    <submittedName>
        <fullName evidence="3">FAD-dependent monooxygenase</fullName>
    </submittedName>
</protein>
<dbReference type="InterPro" id="IPR036188">
    <property type="entry name" value="FAD/NAD-bd_sf"/>
</dbReference>
<evidence type="ECO:0000259" key="1">
    <source>
        <dbReference type="Pfam" id="PF01494"/>
    </source>
</evidence>
<dbReference type="InterPro" id="IPR002938">
    <property type="entry name" value="FAD-bd"/>
</dbReference>
<dbReference type="PIRSF" id="PIRSF038984">
    <property type="entry name" value="FAD_binding_protein"/>
    <property type="match status" value="1"/>
</dbReference>
<dbReference type="Pfam" id="PF21688">
    <property type="entry name" value="FAD-depend_C"/>
    <property type="match status" value="1"/>
</dbReference>
<reference evidence="3" key="1">
    <citation type="submission" date="2023-05" db="EMBL/GenBank/DDBJ databases">
        <title>Anaerotaeda fermentans gen. nov., sp. nov., a novel anaerobic planctomycete of the new family within the order Sedimentisphaerales isolated from Taman Peninsula, Russia.</title>
        <authorList>
            <person name="Khomyakova M.A."/>
            <person name="Merkel A.Y."/>
            <person name="Slobodkin A.I."/>
        </authorList>
    </citation>
    <scope>NUCLEOTIDE SEQUENCE</scope>
    <source>
        <strain evidence="3">M17dextr</strain>
    </source>
</reference>
<dbReference type="AlphaFoldDB" id="A0AAW6U1L5"/>
<dbReference type="PANTHER" id="PTHR42842:SF3">
    <property type="entry name" value="FAD_NAD(P)-BINDING OXIDOREDUCTASE FAMILY PROTEIN"/>
    <property type="match status" value="1"/>
</dbReference>
<dbReference type="EMBL" id="JASCXX010000011">
    <property type="protein sequence ID" value="MDI6449491.1"/>
    <property type="molecule type" value="Genomic_DNA"/>
</dbReference>
<dbReference type="Gene3D" id="3.50.50.60">
    <property type="entry name" value="FAD/NAD(P)-binding domain"/>
    <property type="match status" value="2"/>
</dbReference>
<organism evidence="3 4">
    <name type="scientific">Anaerobaca lacustris</name>
    <dbReference type="NCBI Taxonomy" id="3044600"/>
    <lineage>
        <taxon>Bacteria</taxon>
        <taxon>Pseudomonadati</taxon>
        <taxon>Planctomycetota</taxon>
        <taxon>Phycisphaerae</taxon>
        <taxon>Sedimentisphaerales</taxon>
        <taxon>Anaerobacaceae</taxon>
        <taxon>Anaerobaca</taxon>
    </lineage>
</organism>
<dbReference type="InterPro" id="IPR049516">
    <property type="entry name" value="FAD-depend_C"/>
</dbReference>
<sequence>MGYRTISLKLPTDYDEEMLRERIGRTLKLTDFSYTIEHKSLDACRKSDIHWLVRIGVASEQIDGGVPETPAPLCIPHVGPGRKALVVGSGPAGFFAAMVLQNAGVQTTLIERGSAVDTRAEGIRTFEKTGLFNPSCNYAFGEGGAGTFSDGKLTSRSKHIGRERQFVLASYIDAGAPEEIAYMAHPHLGSNNLRRIVKRLREEFLALGGRMQFDTMLKDLTIEQGRVVEAVTSSGHIEADCYVVAPGHSAHETYRMLIGRGVPFRTKNFAVGCRVEHPQELINLAQWGRASLPGVKAAEYRLTFNSQGHLPVYTFCMCPGGAVIPATAYANTNVVNGMSCYRRAGRFANAACVAAVNIESLLGRPIAPVEALDWLGSLEASFYEYANGFAAPACRITEFVSRKAPSGVPEASYPLGLKPASLWEMLPVQIGNAIREGLGDFARKIKGFETGTILGLESKTSSPIQAVRDATGLCSGFENLYLIGEGSGYAGGIISSAADGIKAAMHIAESMAAGR</sequence>
<dbReference type="GO" id="GO:0004497">
    <property type="term" value="F:monooxygenase activity"/>
    <property type="evidence" value="ECO:0007669"/>
    <property type="project" value="UniProtKB-KW"/>
</dbReference>
<evidence type="ECO:0000259" key="2">
    <source>
        <dbReference type="Pfam" id="PF21688"/>
    </source>
</evidence>
<proteinExistence type="predicted"/>
<dbReference type="GO" id="GO:0071949">
    <property type="term" value="F:FAD binding"/>
    <property type="evidence" value="ECO:0007669"/>
    <property type="project" value="InterPro"/>
</dbReference>
<feature type="domain" description="FAD-binding" evidence="1">
    <location>
        <begin position="84"/>
        <end position="123"/>
    </location>
</feature>
<evidence type="ECO:0000313" key="3">
    <source>
        <dbReference type="EMBL" id="MDI6449491.1"/>
    </source>
</evidence>
<dbReference type="InterPro" id="IPR028348">
    <property type="entry name" value="FAD-binding_protein"/>
</dbReference>
<dbReference type="PANTHER" id="PTHR42842">
    <property type="entry name" value="FAD/NAD(P)-BINDING OXIDOREDUCTASE"/>
    <property type="match status" value="1"/>
</dbReference>